<dbReference type="Proteomes" id="UP000011086">
    <property type="component" value="Unassembled WGS sequence"/>
</dbReference>
<accession>A0AA97PK00</accession>
<dbReference type="AlphaFoldDB" id="A0AA97PK00"/>
<feature type="region of interest" description="Disordered" evidence="1">
    <location>
        <begin position="1"/>
        <end position="102"/>
    </location>
</feature>
<organism evidence="2">
    <name type="scientific">Pyricularia oryzae (strain Y34)</name>
    <name type="common">Rice blast fungus</name>
    <name type="synonym">Magnaporthe oryzae</name>
    <dbReference type="NCBI Taxonomy" id="1143189"/>
    <lineage>
        <taxon>Eukaryota</taxon>
        <taxon>Fungi</taxon>
        <taxon>Dikarya</taxon>
        <taxon>Ascomycota</taxon>
        <taxon>Pezizomycotina</taxon>
        <taxon>Sordariomycetes</taxon>
        <taxon>Sordariomycetidae</taxon>
        <taxon>Magnaporthales</taxon>
        <taxon>Pyriculariaceae</taxon>
        <taxon>Pyricularia</taxon>
    </lineage>
</organism>
<gene>
    <name evidence="2" type="ORF">OOU_Y34scaffold00605g3</name>
</gene>
<feature type="compositionally biased region" description="Low complexity" evidence="1">
    <location>
        <begin position="16"/>
        <end position="30"/>
    </location>
</feature>
<dbReference type="EMBL" id="JH793466">
    <property type="protein sequence ID" value="ELQ37339.1"/>
    <property type="molecule type" value="Genomic_DNA"/>
</dbReference>
<evidence type="ECO:0000256" key="1">
    <source>
        <dbReference type="SAM" id="MobiDB-lite"/>
    </source>
</evidence>
<feature type="compositionally biased region" description="Polar residues" evidence="1">
    <location>
        <begin position="32"/>
        <end position="51"/>
    </location>
</feature>
<name>A0AA97PK00_PYRO3</name>
<feature type="compositionally biased region" description="Polar residues" evidence="1">
    <location>
        <begin position="58"/>
        <end position="90"/>
    </location>
</feature>
<protein>
    <submittedName>
        <fullName evidence="2">Uncharacterized protein</fullName>
    </submittedName>
</protein>
<proteinExistence type="predicted"/>
<reference evidence="2" key="1">
    <citation type="journal article" date="2012" name="PLoS Genet.">
        <title>Comparative analysis of the genomes of two field isolates of the rice blast fungus Magnaporthe oryzae.</title>
        <authorList>
            <person name="Xue M."/>
            <person name="Yang J."/>
            <person name="Li Z."/>
            <person name="Hu S."/>
            <person name="Yao N."/>
            <person name="Dean R.A."/>
            <person name="Zhao W."/>
            <person name="Shen M."/>
            <person name="Zhang H."/>
            <person name="Li C."/>
            <person name="Liu L."/>
            <person name="Cao L."/>
            <person name="Xu X."/>
            <person name="Xing Y."/>
            <person name="Hsiang T."/>
            <person name="Zhang Z."/>
            <person name="Xu J.R."/>
            <person name="Peng Y.L."/>
        </authorList>
    </citation>
    <scope>NUCLEOTIDE SEQUENCE</scope>
    <source>
        <strain evidence="2">Y34</strain>
    </source>
</reference>
<sequence length="233" mass="26110">MEGPGISSRNKNAAGNNAPQDAALLDAAPQETAAQSGGESATKLQEGNSGTDLRPLNIQRSESGNLPASLGVPSTMQNNFQEDTPMTGTSPDPAADSLNYQTPTEPTKEQKLYYVDERHFVSAFTSVPSVKKTHEAKGWDTTIRLRGRTTYRLKKYYGIYWLEKSKHKLSECQGRFEDDKEKAKLEFEGVNALAIEYKPDLWQHRFDMDYFFNKKKLEEEQKWGPADAMGYAS</sequence>
<evidence type="ECO:0000313" key="2">
    <source>
        <dbReference type="EMBL" id="ELQ37339.1"/>
    </source>
</evidence>